<reference evidence="1 2" key="1">
    <citation type="submission" date="2018-01" db="EMBL/GenBank/DDBJ databases">
        <title>Comparison of the Chinese Bamboo Partridge and Red Junglefowl genome sequences highlights the importance of demography in genome evolution.</title>
        <authorList>
            <person name="Tiley G.P."/>
            <person name="Kimball R.T."/>
            <person name="Braun E.L."/>
            <person name="Burleigh J.G."/>
        </authorList>
    </citation>
    <scope>NUCLEOTIDE SEQUENCE [LARGE SCALE GENOMIC DNA]</scope>
    <source>
        <strain evidence="1">RTK389</strain>
        <tissue evidence="1">Blood</tissue>
    </source>
</reference>
<keyword evidence="2" id="KW-1185">Reference proteome</keyword>
<evidence type="ECO:0000313" key="1">
    <source>
        <dbReference type="EMBL" id="POI27074.1"/>
    </source>
</evidence>
<sequence length="15" mass="1809">MQTFKRKPTCFSFTS</sequence>
<proteinExistence type="predicted"/>
<protein>
    <submittedName>
        <fullName evidence="1">Uncharacterized protein</fullName>
    </submittedName>
</protein>
<dbReference type="Proteomes" id="UP000237246">
    <property type="component" value="Unassembled WGS sequence"/>
</dbReference>
<name>A0A2P4SSJ4_BAMTH</name>
<gene>
    <name evidence="1" type="ORF">CIB84_009176</name>
</gene>
<comment type="caution">
    <text evidence="1">The sequence shown here is derived from an EMBL/GenBank/DDBJ whole genome shotgun (WGS) entry which is preliminary data.</text>
</comment>
<evidence type="ECO:0000313" key="2">
    <source>
        <dbReference type="Proteomes" id="UP000237246"/>
    </source>
</evidence>
<dbReference type="EMBL" id="PPHD01025550">
    <property type="protein sequence ID" value="POI27074.1"/>
    <property type="molecule type" value="Genomic_DNA"/>
</dbReference>
<accession>A0A2P4SSJ4</accession>
<organism evidence="1 2">
    <name type="scientific">Bambusicola thoracicus</name>
    <name type="common">Chinese bamboo-partridge</name>
    <name type="synonym">Perdix thoracica</name>
    <dbReference type="NCBI Taxonomy" id="9083"/>
    <lineage>
        <taxon>Eukaryota</taxon>
        <taxon>Metazoa</taxon>
        <taxon>Chordata</taxon>
        <taxon>Craniata</taxon>
        <taxon>Vertebrata</taxon>
        <taxon>Euteleostomi</taxon>
        <taxon>Archelosauria</taxon>
        <taxon>Archosauria</taxon>
        <taxon>Dinosauria</taxon>
        <taxon>Saurischia</taxon>
        <taxon>Theropoda</taxon>
        <taxon>Coelurosauria</taxon>
        <taxon>Aves</taxon>
        <taxon>Neognathae</taxon>
        <taxon>Galloanserae</taxon>
        <taxon>Galliformes</taxon>
        <taxon>Phasianidae</taxon>
        <taxon>Perdicinae</taxon>
        <taxon>Bambusicola</taxon>
    </lineage>
</organism>